<dbReference type="PROSITE" id="PS50995">
    <property type="entry name" value="HTH_MARR_2"/>
    <property type="match status" value="1"/>
</dbReference>
<evidence type="ECO:0000313" key="3">
    <source>
        <dbReference type="Proteomes" id="UP000295764"/>
    </source>
</evidence>
<dbReference type="GO" id="GO:0003677">
    <property type="term" value="F:DNA binding"/>
    <property type="evidence" value="ECO:0007669"/>
    <property type="project" value="UniProtKB-KW"/>
</dbReference>
<dbReference type="SUPFAM" id="SSF46785">
    <property type="entry name" value="Winged helix' DNA-binding domain"/>
    <property type="match status" value="1"/>
</dbReference>
<reference evidence="2 3" key="1">
    <citation type="submission" date="2019-03" db="EMBL/GenBank/DDBJ databases">
        <title>Genomic analyses of the natural microbiome of Caenorhabditis elegans.</title>
        <authorList>
            <person name="Samuel B."/>
        </authorList>
    </citation>
    <scope>NUCLEOTIDE SEQUENCE [LARGE SCALE GENOMIC DNA]</scope>
    <source>
        <strain evidence="2 3">JUb65</strain>
    </source>
</reference>
<dbReference type="RefSeq" id="WP_166645570.1">
    <property type="nucleotide sequence ID" value="NZ_SNVW01000001.1"/>
</dbReference>
<name>A0A4R6DQW4_9MICO</name>
<comment type="caution">
    <text evidence="2">The sequence shown here is derived from an EMBL/GenBank/DDBJ whole genome shotgun (WGS) entry which is preliminary data.</text>
</comment>
<dbReference type="Proteomes" id="UP000295764">
    <property type="component" value="Unassembled WGS sequence"/>
</dbReference>
<dbReference type="InterPro" id="IPR000835">
    <property type="entry name" value="HTH_MarR-typ"/>
</dbReference>
<dbReference type="InterPro" id="IPR036390">
    <property type="entry name" value="WH_DNA-bd_sf"/>
</dbReference>
<dbReference type="PANTHER" id="PTHR33164:SF43">
    <property type="entry name" value="HTH-TYPE TRANSCRIPTIONAL REPRESSOR YETL"/>
    <property type="match status" value="1"/>
</dbReference>
<keyword evidence="2" id="KW-0238">DNA-binding</keyword>
<dbReference type="EMBL" id="SNVW01000001">
    <property type="protein sequence ID" value="TDN46668.1"/>
    <property type="molecule type" value="Genomic_DNA"/>
</dbReference>
<organism evidence="2 3">
    <name type="scientific">Curtobacterium flaccumfaciens</name>
    <dbReference type="NCBI Taxonomy" id="2035"/>
    <lineage>
        <taxon>Bacteria</taxon>
        <taxon>Bacillati</taxon>
        <taxon>Actinomycetota</taxon>
        <taxon>Actinomycetes</taxon>
        <taxon>Micrococcales</taxon>
        <taxon>Microbacteriaceae</taxon>
        <taxon>Curtobacterium</taxon>
    </lineage>
</organism>
<proteinExistence type="predicted"/>
<dbReference type="GO" id="GO:0003700">
    <property type="term" value="F:DNA-binding transcription factor activity"/>
    <property type="evidence" value="ECO:0007669"/>
    <property type="project" value="InterPro"/>
</dbReference>
<dbReference type="AlphaFoldDB" id="A0A4R6DQW4"/>
<dbReference type="GO" id="GO:0006950">
    <property type="term" value="P:response to stress"/>
    <property type="evidence" value="ECO:0007669"/>
    <property type="project" value="TreeGrafter"/>
</dbReference>
<dbReference type="Gene3D" id="1.10.10.10">
    <property type="entry name" value="Winged helix-like DNA-binding domain superfamily/Winged helix DNA-binding domain"/>
    <property type="match status" value="1"/>
</dbReference>
<protein>
    <submittedName>
        <fullName evidence="2">DNA-binding MarR family transcriptional regulator</fullName>
    </submittedName>
</protein>
<dbReference type="Pfam" id="PF12802">
    <property type="entry name" value="MarR_2"/>
    <property type="match status" value="1"/>
</dbReference>
<dbReference type="InterPro" id="IPR039422">
    <property type="entry name" value="MarR/SlyA-like"/>
</dbReference>
<evidence type="ECO:0000313" key="2">
    <source>
        <dbReference type="EMBL" id="TDN46668.1"/>
    </source>
</evidence>
<dbReference type="PANTHER" id="PTHR33164">
    <property type="entry name" value="TRANSCRIPTIONAL REGULATOR, MARR FAMILY"/>
    <property type="match status" value="1"/>
</dbReference>
<evidence type="ECO:0000259" key="1">
    <source>
        <dbReference type="PROSITE" id="PS50995"/>
    </source>
</evidence>
<dbReference type="PRINTS" id="PR00598">
    <property type="entry name" value="HTHMARR"/>
</dbReference>
<gene>
    <name evidence="2" type="ORF">EDF64_101535</name>
</gene>
<accession>A0A4R6DQW4</accession>
<dbReference type="InterPro" id="IPR036388">
    <property type="entry name" value="WH-like_DNA-bd_sf"/>
</dbReference>
<dbReference type="SMART" id="SM00347">
    <property type="entry name" value="HTH_MARR"/>
    <property type="match status" value="1"/>
</dbReference>
<sequence>MTDTAPALPQEASAFLRGQELPPAPASPTVSVPETTPDTDVAKLMTAFRVLQMQHARVLHHESSTRGLNATDARFVFFLAAADGQGVTPKQAGEYLELSTGAMTSLIDRLEKRAHIERRPNPEDRRSILIHLTPSGAEVARGIGAVYTAAFREVVAPDDRARFADAFDRLGTALDRHSRAVHDATTLGGLTA</sequence>
<feature type="domain" description="HTH marR-type" evidence="1">
    <location>
        <begin position="41"/>
        <end position="172"/>
    </location>
</feature>